<protein>
    <submittedName>
        <fullName evidence="1">Uncharacterized protein</fullName>
    </submittedName>
</protein>
<dbReference type="PIRSF" id="PIRSF031279">
    <property type="entry name" value="UCP031279"/>
    <property type="match status" value="1"/>
</dbReference>
<proteinExistence type="predicted"/>
<organism evidence="1 2">
    <name type="scientific">Protea cynaroides</name>
    <dbReference type="NCBI Taxonomy" id="273540"/>
    <lineage>
        <taxon>Eukaryota</taxon>
        <taxon>Viridiplantae</taxon>
        <taxon>Streptophyta</taxon>
        <taxon>Embryophyta</taxon>
        <taxon>Tracheophyta</taxon>
        <taxon>Spermatophyta</taxon>
        <taxon>Magnoliopsida</taxon>
        <taxon>Proteales</taxon>
        <taxon>Proteaceae</taxon>
        <taxon>Protea</taxon>
    </lineage>
</organism>
<accession>A0A9Q0HIH0</accession>
<gene>
    <name evidence="1" type="ORF">NE237_016676</name>
</gene>
<reference evidence="1" key="1">
    <citation type="journal article" date="2023" name="Plant J.">
        <title>The genome of the king protea, Protea cynaroides.</title>
        <authorList>
            <person name="Chang J."/>
            <person name="Duong T.A."/>
            <person name="Schoeman C."/>
            <person name="Ma X."/>
            <person name="Roodt D."/>
            <person name="Barker N."/>
            <person name="Li Z."/>
            <person name="Van de Peer Y."/>
            <person name="Mizrachi E."/>
        </authorList>
    </citation>
    <scope>NUCLEOTIDE SEQUENCE</scope>
    <source>
        <tissue evidence="1">Young leaves</tissue>
    </source>
</reference>
<dbReference type="OrthoDB" id="694638at2759"/>
<dbReference type="InterPro" id="IPR016972">
    <property type="entry name" value="UCP031279"/>
</dbReference>
<evidence type="ECO:0000313" key="1">
    <source>
        <dbReference type="EMBL" id="KAJ4964827.1"/>
    </source>
</evidence>
<keyword evidence="2" id="KW-1185">Reference proteome</keyword>
<dbReference type="PANTHER" id="PTHR33526:SF4">
    <property type="entry name" value="OS07G0123800 PROTEIN"/>
    <property type="match status" value="1"/>
</dbReference>
<dbReference type="AlphaFoldDB" id="A0A9Q0HIH0"/>
<dbReference type="EMBL" id="JAMYWD010000007">
    <property type="protein sequence ID" value="KAJ4964827.1"/>
    <property type="molecule type" value="Genomic_DNA"/>
</dbReference>
<dbReference type="PANTHER" id="PTHR33526">
    <property type="entry name" value="OS07G0123800 PROTEIN"/>
    <property type="match status" value="1"/>
</dbReference>
<dbReference type="Proteomes" id="UP001141806">
    <property type="component" value="Unassembled WGS sequence"/>
</dbReference>
<name>A0A9Q0HIH0_9MAGN</name>
<sequence>MTMSNKPSNQSKLRCIIRAPFKFLGKAKNLYVRCMYSFADWTSHGDDMGLPPISFYSQPIMTFPARNANDLQDLVKANSLFKNEIDSKSDIVKNVEMEILQLRQQTQTMAKKMKRRKSYEVIETIDEDKICEFGNDLKMRTDFLQYPRSKSCSVTKRIGVVG</sequence>
<comment type="caution">
    <text evidence="1">The sequence shown here is derived from an EMBL/GenBank/DDBJ whole genome shotgun (WGS) entry which is preliminary data.</text>
</comment>
<evidence type="ECO:0000313" key="2">
    <source>
        <dbReference type="Proteomes" id="UP001141806"/>
    </source>
</evidence>